<gene>
    <name evidence="1" type="ORF">P4I72_19385</name>
</gene>
<name>A0ABU6G546_9BACL</name>
<organism evidence="1 2">
    <name type="scientific">Paenibacillus alba</name>
    <dbReference type="NCBI Taxonomy" id="1197127"/>
    <lineage>
        <taxon>Bacteria</taxon>
        <taxon>Bacillati</taxon>
        <taxon>Bacillota</taxon>
        <taxon>Bacilli</taxon>
        <taxon>Bacillales</taxon>
        <taxon>Paenibacillaceae</taxon>
        <taxon>Paenibacillus</taxon>
    </lineage>
</organism>
<protein>
    <submittedName>
        <fullName evidence="1">Uncharacterized protein</fullName>
    </submittedName>
</protein>
<evidence type="ECO:0000313" key="1">
    <source>
        <dbReference type="EMBL" id="MEC0229294.1"/>
    </source>
</evidence>
<keyword evidence="2" id="KW-1185">Reference proteome</keyword>
<dbReference type="Proteomes" id="UP001338137">
    <property type="component" value="Unassembled WGS sequence"/>
</dbReference>
<sequence length="42" mass="4564">MSRTAGFPRQIEDMGLYWMTIVDMPVVAASVTTASVSSTQLD</sequence>
<proteinExistence type="predicted"/>
<evidence type="ECO:0000313" key="2">
    <source>
        <dbReference type="Proteomes" id="UP001338137"/>
    </source>
</evidence>
<comment type="caution">
    <text evidence="1">The sequence shown here is derived from an EMBL/GenBank/DDBJ whole genome shotgun (WGS) entry which is preliminary data.</text>
</comment>
<reference evidence="1 2" key="1">
    <citation type="submission" date="2023-03" db="EMBL/GenBank/DDBJ databases">
        <title>Bacillus Genome Sequencing.</title>
        <authorList>
            <person name="Dunlap C."/>
        </authorList>
    </citation>
    <scope>NUCLEOTIDE SEQUENCE [LARGE SCALE GENOMIC DNA]</scope>
    <source>
        <strain evidence="1 2">BD-533</strain>
    </source>
</reference>
<dbReference type="EMBL" id="JARLKY010000049">
    <property type="protein sequence ID" value="MEC0229294.1"/>
    <property type="molecule type" value="Genomic_DNA"/>
</dbReference>
<accession>A0ABU6G546</accession>
<dbReference type="RefSeq" id="WP_326073377.1">
    <property type="nucleotide sequence ID" value="NZ_JARLKY010000049.1"/>
</dbReference>